<dbReference type="Pfam" id="PF13960">
    <property type="entry name" value="DUF4218"/>
    <property type="match status" value="1"/>
</dbReference>
<dbReference type="EMBL" id="CM018046">
    <property type="protein sequence ID" value="KAA8525594.1"/>
    <property type="molecule type" value="Genomic_DNA"/>
</dbReference>
<organism evidence="2 3">
    <name type="scientific">Nyssa sinensis</name>
    <dbReference type="NCBI Taxonomy" id="561372"/>
    <lineage>
        <taxon>Eukaryota</taxon>
        <taxon>Viridiplantae</taxon>
        <taxon>Streptophyta</taxon>
        <taxon>Embryophyta</taxon>
        <taxon>Tracheophyta</taxon>
        <taxon>Spermatophyta</taxon>
        <taxon>Magnoliopsida</taxon>
        <taxon>eudicotyledons</taxon>
        <taxon>Gunneridae</taxon>
        <taxon>Pentapetalae</taxon>
        <taxon>asterids</taxon>
        <taxon>Cornales</taxon>
        <taxon>Nyssaceae</taxon>
        <taxon>Nyssa</taxon>
    </lineage>
</organism>
<evidence type="ECO:0000313" key="3">
    <source>
        <dbReference type="Proteomes" id="UP000325577"/>
    </source>
</evidence>
<proteinExistence type="predicted"/>
<protein>
    <recommendedName>
        <fullName evidence="1">DUF4218 domain-containing protein</fullName>
    </recommendedName>
</protein>
<name>A0A5J5A5W6_9ASTE</name>
<evidence type="ECO:0000259" key="1">
    <source>
        <dbReference type="Pfam" id="PF13960"/>
    </source>
</evidence>
<keyword evidence="3" id="KW-1185">Reference proteome</keyword>
<dbReference type="PANTHER" id="PTHR48258">
    <property type="entry name" value="DUF4218 DOMAIN-CONTAINING PROTEIN-RELATED"/>
    <property type="match status" value="1"/>
</dbReference>
<dbReference type="PANTHER" id="PTHR48258:SF15">
    <property type="entry name" value="OS02G0543900 PROTEIN"/>
    <property type="match status" value="1"/>
</dbReference>
<dbReference type="Proteomes" id="UP000325577">
    <property type="component" value="Linkage Group LG3"/>
</dbReference>
<dbReference type="InterPro" id="IPR025452">
    <property type="entry name" value="DUF4218"/>
</dbReference>
<accession>A0A5J5A5W6</accession>
<dbReference type="AlphaFoldDB" id="A0A5J5A5W6"/>
<reference evidence="2 3" key="1">
    <citation type="submission" date="2019-09" db="EMBL/GenBank/DDBJ databases">
        <title>A chromosome-level genome assembly of the Chinese tupelo Nyssa sinensis.</title>
        <authorList>
            <person name="Yang X."/>
            <person name="Kang M."/>
            <person name="Yang Y."/>
            <person name="Xiong H."/>
            <person name="Wang M."/>
            <person name="Zhang Z."/>
            <person name="Wang Z."/>
            <person name="Wu H."/>
            <person name="Ma T."/>
            <person name="Liu J."/>
            <person name="Xi Z."/>
        </authorList>
    </citation>
    <scope>NUCLEOTIDE SEQUENCE [LARGE SCALE GENOMIC DNA]</scope>
    <source>
        <strain evidence="2">J267</strain>
        <tissue evidence="2">Leaf</tissue>
    </source>
</reference>
<feature type="domain" description="DUF4218" evidence="1">
    <location>
        <begin position="4"/>
        <end position="108"/>
    </location>
</feature>
<sequence>MTTKEFQTLHDHIAIILCHLEKIFMSSLFDIKEHLPIHLAEEAIIAGPVQYRWMYPIERFLLTLKLYVRNRAHPEGSIAEGYLVEECMNFCGRYLEDVKTMSNRPIRNYDGNNKSGRGLGSGKQFLLDDITWAQAHWYVLMNFNAITSFREDMFDVLAKEHMTEPQVEPYNGQHLDDNIFTNDEDSAWVMRVVDGATVDVNIVEDDDVDTESDDD</sequence>
<gene>
    <name evidence="2" type="ORF">F0562_007449</name>
</gene>
<dbReference type="OrthoDB" id="1919442at2759"/>
<evidence type="ECO:0000313" key="2">
    <source>
        <dbReference type="EMBL" id="KAA8525594.1"/>
    </source>
</evidence>